<reference evidence="7" key="2">
    <citation type="submission" date="2025-04" db="UniProtKB">
        <authorList>
            <consortium name="RefSeq"/>
        </authorList>
    </citation>
    <scope>IDENTIFICATION</scope>
    <source>
        <strain evidence="7">Aabys</strain>
    </source>
</reference>
<reference evidence="5" key="1">
    <citation type="submission" date="2020-05" db="UniProtKB">
        <authorList>
            <consortium name="EnsemblMetazoa"/>
        </authorList>
    </citation>
    <scope>IDENTIFICATION</scope>
    <source>
        <strain evidence="5">Aabys</strain>
    </source>
</reference>
<evidence type="ECO:0000313" key="5">
    <source>
        <dbReference type="EnsemblMetazoa" id="MDOA002885-PA"/>
    </source>
</evidence>
<dbReference type="OrthoDB" id="206201at2759"/>
<dbReference type="EnsemblMetazoa" id="MDOA002885-RA">
    <property type="protein sequence ID" value="MDOA002885-PA"/>
    <property type="gene ID" value="MDOA002885"/>
</dbReference>
<dbReference type="PANTHER" id="PTHR22702:SF1">
    <property type="entry name" value="PROTEASE-ASSOCIATED DOMAIN-CONTAINING PROTEIN 1"/>
    <property type="match status" value="1"/>
</dbReference>
<feature type="domain" description="PA" evidence="4">
    <location>
        <begin position="85"/>
        <end position="166"/>
    </location>
</feature>
<sequence length="210" mass="23494">MEKTCGKFIFCLAMLMLALGQQLVSGMLGDSHHPPLNDIVTTQDIIAGDVFFEITEPYSLEYTYRLRPSKDFGTSFSQRLEGVALVPTIPSDGCTKIENKRALRGNVALIDRGECSFLTKTINAEMAGAMAAIITEFNSESSEFDYYIEMIHDKTDRDTQIPAGYLLGRNGVVIKNTLQRLKRSYARINLPVNLTFVPPSKINHPPWLGW</sequence>
<accession>A0A1I8MAG0</accession>
<evidence type="ECO:0000313" key="6">
    <source>
        <dbReference type="Proteomes" id="UP001652621"/>
    </source>
</evidence>
<dbReference type="Proteomes" id="UP001652621">
    <property type="component" value="Unplaced"/>
</dbReference>
<dbReference type="RefSeq" id="XP_005191471.1">
    <property type="nucleotide sequence ID" value="XM_005191414.3"/>
</dbReference>
<dbReference type="VEuPathDB" id="VectorBase:MDOMA2_009548"/>
<protein>
    <submittedName>
        <fullName evidence="7">PRADC1-like protein</fullName>
    </submittedName>
</protein>
<feature type="chain" id="PRO_5044560063" evidence="3">
    <location>
        <begin position="21"/>
        <end position="210"/>
    </location>
</feature>
<dbReference type="InterPro" id="IPR046450">
    <property type="entry name" value="PA_dom_sf"/>
</dbReference>
<dbReference type="VEuPathDB" id="VectorBase:MDOA002885"/>
<dbReference type="SUPFAM" id="SSF52025">
    <property type="entry name" value="PA domain"/>
    <property type="match status" value="1"/>
</dbReference>
<dbReference type="KEGG" id="mde:101898979"/>
<keyword evidence="2" id="KW-0325">Glycoprotein</keyword>
<keyword evidence="1 3" id="KW-0732">Signal</keyword>
<evidence type="ECO:0000256" key="3">
    <source>
        <dbReference type="SAM" id="SignalP"/>
    </source>
</evidence>
<dbReference type="Pfam" id="PF02225">
    <property type="entry name" value="PA"/>
    <property type="match status" value="1"/>
</dbReference>
<dbReference type="GeneID" id="101898979"/>
<organism evidence="5">
    <name type="scientific">Musca domestica</name>
    <name type="common">House fly</name>
    <dbReference type="NCBI Taxonomy" id="7370"/>
    <lineage>
        <taxon>Eukaryota</taxon>
        <taxon>Metazoa</taxon>
        <taxon>Ecdysozoa</taxon>
        <taxon>Arthropoda</taxon>
        <taxon>Hexapoda</taxon>
        <taxon>Insecta</taxon>
        <taxon>Pterygota</taxon>
        <taxon>Neoptera</taxon>
        <taxon>Endopterygota</taxon>
        <taxon>Diptera</taxon>
        <taxon>Brachycera</taxon>
        <taxon>Muscomorpha</taxon>
        <taxon>Muscoidea</taxon>
        <taxon>Muscidae</taxon>
        <taxon>Musca</taxon>
    </lineage>
</organism>
<dbReference type="Gene3D" id="3.50.30.30">
    <property type="match status" value="1"/>
</dbReference>
<proteinExistence type="predicted"/>
<feature type="signal peptide" evidence="3">
    <location>
        <begin position="1"/>
        <end position="20"/>
    </location>
</feature>
<dbReference type="eggNOG" id="KOG3920">
    <property type="taxonomic scope" value="Eukaryota"/>
</dbReference>
<evidence type="ECO:0000256" key="1">
    <source>
        <dbReference type="ARBA" id="ARBA00022729"/>
    </source>
</evidence>
<evidence type="ECO:0000259" key="4">
    <source>
        <dbReference type="Pfam" id="PF02225"/>
    </source>
</evidence>
<keyword evidence="6" id="KW-1185">Reference proteome</keyword>
<gene>
    <name evidence="5" type="primary">101898979</name>
    <name evidence="7" type="synonym">LOC101898979</name>
</gene>
<dbReference type="PANTHER" id="PTHR22702">
    <property type="entry name" value="PROTEASE-ASSOCIATED DOMAIN-CONTAINING PROTEIN"/>
    <property type="match status" value="1"/>
</dbReference>
<evidence type="ECO:0000256" key="2">
    <source>
        <dbReference type="ARBA" id="ARBA00023180"/>
    </source>
</evidence>
<dbReference type="InterPro" id="IPR003137">
    <property type="entry name" value="PA_domain"/>
</dbReference>
<dbReference type="AlphaFoldDB" id="A0A1I8MAG0"/>
<evidence type="ECO:0000313" key="7">
    <source>
        <dbReference type="RefSeq" id="XP_005191471.1"/>
    </source>
</evidence>
<name>A0A1I8MAG0_MUSDO</name>